<dbReference type="Gene3D" id="1.20.1250.20">
    <property type="entry name" value="MFS general substrate transporter like domains"/>
    <property type="match status" value="1"/>
</dbReference>
<protein>
    <submittedName>
        <fullName evidence="5">MFS transporter</fullName>
    </submittedName>
</protein>
<proteinExistence type="predicted"/>
<dbReference type="PANTHER" id="PTHR43596:SF1">
    <property type="entry name" value="ADP,ATP CARRIER PROTEIN"/>
    <property type="match status" value="1"/>
</dbReference>
<evidence type="ECO:0000256" key="1">
    <source>
        <dbReference type="ARBA" id="ARBA00022692"/>
    </source>
</evidence>
<keyword evidence="2 4" id="KW-1133">Transmembrane helix</keyword>
<feature type="transmembrane region" description="Helical" evidence="4">
    <location>
        <begin position="259"/>
        <end position="278"/>
    </location>
</feature>
<feature type="transmembrane region" description="Helical" evidence="4">
    <location>
        <begin position="298"/>
        <end position="318"/>
    </location>
</feature>
<evidence type="ECO:0000313" key="6">
    <source>
        <dbReference type="Proteomes" id="UP000681317"/>
    </source>
</evidence>
<feature type="transmembrane region" description="Helical" evidence="4">
    <location>
        <begin position="174"/>
        <end position="196"/>
    </location>
</feature>
<reference evidence="5 6" key="1">
    <citation type="submission" date="2021-03" db="EMBL/GenBank/DDBJ databases">
        <title>Complete Genome Sequences of Two Lysobacter Strains Isolated from Sea Water (Lysobacter caseinilyticus) and Soil (Lysobacter helvus) in South Korea.</title>
        <authorList>
            <person name="Watanabe Y."/>
            <person name="Arakawa K."/>
        </authorList>
    </citation>
    <scope>NUCLEOTIDE SEQUENCE [LARGE SCALE GENOMIC DNA]</scope>
    <source>
        <strain evidence="5 6">KVB24</strain>
    </source>
</reference>
<keyword evidence="6" id="KW-1185">Reference proteome</keyword>
<feature type="transmembrane region" description="Helical" evidence="4">
    <location>
        <begin position="143"/>
        <end position="162"/>
    </location>
</feature>
<feature type="transmembrane region" description="Helical" evidence="4">
    <location>
        <begin position="202"/>
        <end position="223"/>
    </location>
</feature>
<keyword evidence="3 4" id="KW-0472">Membrane</keyword>
<evidence type="ECO:0000313" key="5">
    <source>
        <dbReference type="EMBL" id="BCT92776.1"/>
    </source>
</evidence>
<sequence>MAPTDPRETDGGARASRVRVRLVDQPAALWWSLLYFFSLLCGYYVLRPVRDAMGSSGDALTVFPRSWVAWATARGWDITDFTLQILFTGTFLGMLLLQPLYGALVARFPRRVFLPVVYLVFIACLLTFYVAFHQAWPGRGVAFFVWTAVFNLFAVSVFWSFMADVFDDAHAKQVYGYIGAGGTIGALVGPVITLHLAQRIGVGNLLLVSAGFLCVCLLCILQLRPWAILRERARGEASGEQAMGGSIWAGLRLVAREPLLRALAILMFFGVGVGTLLYNEQAAITRHAFTDDAARTAFYANIDLAINGLAIVIQLFVTRWLLRTHGVAPALLIPAFAVLAGFSILAASPFPMMVAIVQVVTRAGEFSLGKPARETIYTRVPREWRYKGKAVIDTFVYRGGDLSFAWVHKGLSLFGSHIVFLGGVGIAGAMTFGAWRVIRAQRTLPGDASRAGPTTGDPAA</sequence>
<dbReference type="Pfam" id="PF07690">
    <property type="entry name" value="MFS_1"/>
    <property type="match status" value="1"/>
</dbReference>
<dbReference type="EMBL" id="AP024545">
    <property type="protein sequence ID" value="BCT92776.1"/>
    <property type="molecule type" value="Genomic_DNA"/>
</dbReference>
<keyword evidence="1 4" id="KW-0812">Transmembrane</keyword>
<dbReference type="RefSeq" id="WP_213433688.1">
    <property type="nucleotide sequence ID" value="NZ_AP024545.1"/>
</dbReference>
<gene>
    <name evidence="5" type="ORF">LYSCAS_18000</name>
</gene>
<dbReference type="PANTHER" id="PTHR43596">
    <property type="entry name" value="ADP,ATP CARRIER PROTEIN"/>
    <property type="match status" value="1"/>
</dbReference>
<feature type="transmembrane region" description="Helical" evidence="4">
    <location>
        <begin position="112"/>
        <end position="131"/>
    </location>
</feature>
<name>A0ABN6FTG9_9GAMM</name>
<evidence type="ECO:0000256" key="4">
    <source>
        <dbReference type="SAM" id="Phobius"/>
    </source>
</evidence>
<evidence type="ECO:0000256" key="3">
    <source>
        <dbReference type="ARBA" id="ARBA00023136"/>
    </source>
</evidence>
<dbReference type="InterPro" id="IPR011701">
    <property type="entry name" value="MFS"/>
</dbReference>
<dbReference type="SUPFAM" id="SSF103473">
    <property type="entry name" value="MFS general substrate transporter"/>
    <property type="match status" value="1"/>
</dbReference>
<feature type="transmembrane region" description="Helical" evidence="4">
    <location>
        <begin position="27"/>
        <end position="46"/>
    </location>
</feature>
<feature type="transmembrane region" description="Helical" evidence="4">
    <location>
        <begin position="414"/>
        <end position="435"/>
    </location>
</feature>
<evidence type="ECO:0000256" key="2">
    <source>
        <dbReference type="ARBA" id="ARBA00022989"/>
    </source>
</evidence>
<dbReference type="CDD" id="cd06174">
    <property type="entry name" value="MFS"/>
    <property type="match status" value="1"/>
</dbReference>
<dbReference type="Proteomes" id="UP000681317">
    <property type="component" value="Chromosome"/>
</dbReference>
<feature type="transmembrane region" description="Helical" evidence="4">
    <location>
        <begin position="330"/>
        <end position="350"/>
    </location>
</feature>
<accession>A0ABN6FTG9</accession>
<feature type="transmembrane region" description="Helical" evidence="4">
    <location>
        <begin position="81"/>
        <end position="100"/>
    </location>
</feature>
<dbReference type="InterPro" id="IPR036259">
    <property type="entry name" value="MFS_trans_sf"/>
</dbReference>
<organism evidence="5 6">
    <name type="scientific">Noviluteimonas caseinilytica</name>
    <dbReference type="NCBI Taxonomy" id="2675101"/>
    <lineage>
        <taxon>Bacteria</taxon>
        <taxon>Pseudomonadati</taxon>
        <taxon>Pseudomonadota</taxon>
        <taxon>Gammaproteobacteria</taxon>
        <taxon>Lysobacterales</taxon>
        <taxon>Lysobacteraceae</taxon>
        <taxon>Noviluteimonas</taxon>
    </lineage>
</organism>